<evidence type="ECO:0000256" key="4">
    <source>
        <dbReference type="ARBA" id="ARBA00023136"/>
    </source>
</evidence>
<dbReference type="GO" id="GO:0016020">
    <property type="term" value="C:membrane"/>
    <property type="evidence" value="ECO:0007669"/>
    <property type="project" value="UniProtKB-SubCell"/>
</dbReference>
<dbReference type="InterPro" id="IPR036286">
    <property type="entry name" value="LexA/Signal_pep-like_sf"/>
</dbReference>
<gene>
    <name evidence="6" type="ORF">UFOPK1951_00601</name>
</gene>
<accession>A0A6J6ING9</accession>
<feature type="transmembrane region" description="Helical" evidence="5">
    <location>
        <begin position="179"/>
        <end position="197"/>
    </location>
</feature>
<evidence type="ECO:0000313" key="6">
    <source>
        <dbReference type="EMBL" id="CAB4626151.1"/>
    </source>
</evidence>
<reference evidence="6" key="1">
    <citation type="submission" date="2020-05" db="EMBL/GenBank/DDBJ databases">
        <authorList>
            <person name="Chiriac C."/>
            <person name="Salcher M."/>
            <person name="Ghai R."/>
            <person name="Kavagutti S V."/>
        </authorList>
    </citation>
    <scope>NUCLEOTIDE SEQUENCE</scope>
</reference>
<evidence type="ECO:0000256" key="3">
    <source>
        <dbReference type="ARBA" id="ARBA00022989"/>
    </source>
</evidence>
<dbReference type="AlphaFoldDB" id="A0A6J6ING9"/>
<feature type="transmembrane region" description="Helical" evidence="5">
    <location>
        <begin position="55"/>
        <end position="76"/>
    </location>
</feature>
<organism evidence="6">
    <name type="scientific">freshwater metagenome</name>
    <dbReference type="NCBI Taxonomy" id="449393"/>
    <lineage>
        <taxon>unclassified sequences</taxon>
        <taxon>metagenomes</taxon>
        <taxon>ecological metagenomes</taxon>
    </lineage>
</organism>
<dbReference type="NCBIfam" id="TIGR02228">
    <property type="entry name" value="sigpep_I_arch"/>
    <property type="match status" value="1"/>
</dbReference>
<keyword evidence="4 5" id="KW-0472">Membrane</keyword>
<dbReference type="PRINTS" id="PR00728">
    <property type="entry name" value="SIGNALPTASE"/>
</dbReference>
<evidence type="ECO:0000256" key="5">
    <source>
        <dbReference type="SAM" id="Phobius"/>
    </source>
</evidence>
<comment type="subcellular location">
    <subcellularLocation>
        <location evidence="1">Membrane</location>
    </subcellularLocation>
</comment>
<dbReference type="GO" id="GO:0004252">
    <property type="term" value="F:serine-type endopeptidase activity"/>
    <property type="evidence" value="ECO:0007669"/>
    <property type="project" value="InterPro"/>
</dbReference>
<dbReference type="CDD" id="cd06530">
    <property type="entry name" value="S26_SPase_I"/>
    <property type="match status" value="1"/>
</dbReference>
<dbReference type="EMBL" id="CAEZVH010000059">
    <property type="protein sequence ID" value="CAB4626151.1"/>
    <property type="molecule type" value="Genomic_DNA"/>
</dbReference>
<dbReference type="GO" id="GO:0006465">
    <property type="term" value="P:signal peptide processing"/>
    <property type="evidence" value="ECO:0007669"/>
    <property type="project" value="InterPro"/>
</dbReference>
<name>A0A6J6ING9_9ZZZZ</name>
<dbReference type="InterPro" id="IPR001733">
    <property type="entry name" value="Peptidase_S26B"/>
</dbReference>
<dbReference type="SUPFAM" id="SSF51306">
    <property type="entry name" value="LexA/Signal peptidase"/>
    <property type="match status" value="1"/>
</dbReference>
<evidence type="ECO:0000256" key="2">
    <source>
        <dbReference type="ARBA" id="ARBA00022692"/>
    </source>
</evidence>
<protein>
    <submittedName>
        <fullName evidence="6">Unannotated protein</fullName>
    </submittedName>
</protein>
<proteinExistence type="predicted"/>
<keyword evidence="3 5" id="KW-1133">Transmembrane helix</keyword>
<keyword evidence="2 5" id="KW-0812">Transmembrane</keyword>
<sequence length="201" mass="21544">MTLVTVSNGQGEKSVLISSRGIRVVDSTEYVLAPRERVIAKRNPVKDALQISTKVAGWLVVSILLLFTCANVAGLVDSRVVLTGSMIPSINPGDLVISASPTRLKPDKGDVVIYTGKKFDGTTVASFAHRIIGGNAVSGFEVKGDNNPNPDVQKPVLSEIEGVVFFIIPLVGKLLSPQVFILLLLCGFGIWLIVDAFRDEE</sequence>
<evidence type="ECO:0000256" key="1">
    <source>
        <dbReference type="ARBA" id="ARBA00004370"/>
    </source>
</evidence>
<dbReference type="InterPro" id="IPR019533">
    <property type="entry name" value="Peptidase_S26"/>
</dbReference>